<reference evidence="2" key="1">
    <citation type="journal article" date="2020" name="Fungal Divers.">
        <title>Resolving the Mortierellaceae phylogeny through synthesis of multi-gene phylogenetics and phylogenomics.</title>
        <authorList>
            <person name="Vandepol N."/>
            <person name="Liber J."/>
            <person name="Desiro A."/>
            <person name="Na H."/>
            <person name="Kennedy M."/>
            <person name="Barry K."/>
            <person name="Grigoriev I.V."/>
            <person name="Miller A.N."/>
            <person name="O'Donnell K."/>
            <person name="Stajich J.E."/>
            <person name="Bonito G."/>
        </authorList>
    </citation>
    <scope>NUCLEOTIDE SEQUENCE</scope>
    <source>
        <strain evidence="2">KOD1015</strain>
    </source>
</reference>
<accession>A0A9P6FZI8</accession>
<dbReference type="InterPro" id="IPR000008">
    <property type="entry name" value="C2_dom"/>
</dbReference>
<proteinExistence type="predicted"/>
<name>A0A9P6FZI8_9FUNG</name>
<evidence type="ECO:0000259" key="1">
    <source>
        <dbReference type="PROSITE" id="PS50004"/>
    </source>
</evidence>
<dbReference type="OrthoDB" id="270970at2759"/>
<dbReference type="Pfam" id="PF00168">
    <property type="entry name" value="C2"/>
    <property type="match status" value="1"/>
</dbReference>
<organism evidence="2 3">
    <name type="scientific">Lunasporangiospora selenospora</name>
    <dbReference type="NCBI Taxonomy" id="979761"/>
    <lineage>
        <taxon>Eukaryota</taxon>
        <taxon>Fungi</taxon>
        <taxon>Fungi incertae sedis</taxon>
        <taxon>Mucoromycota</taxon>
        <taxon>Mortierellomycotina</taxon>
        <taxon>Mortierellomycetes</taxon>
        <taxon>Mortierellales</taxon>
        <taxon>Mortierellaceae</taxon>
        <taxon>Lunasporangiospora</taxon>
    </lineage>
</organism>
<feature type="domain" description="C2" evidence="1">
    <location>
        <begin position="1"/>
        <end position="104"/>
    </location>
</feature>
<dbReference type="PANTHER" id="PTHR47052:SF3">
    <property type="entry name" value="INGRESSION PROTEIN 1"/>
    <property type="match status" value="1"/>
</dbReference>
<keyword evidence="3" id="KW-1185">Reference proteome</keyword>
<dbReference type="InterPro" id="IPR035892">
    <property type="entry name" value="C2_domain_sf"/>
</dbReference>
<dbReference type="CDD" id="cd00030">
    <property type="entry name" value="C2"/>
    <property type="match status" value="1"/>
</dbReference>
<comment type="caution">
    <text evidence="2">The sequence shown here is derived from an EMBL/GenBank/DDBJ whole genome shotgun (WGS) entry which is preliminary data.</text>
</comment>
<dbReference type="PANTHER" id="PTHR47052">
    <property type="entry name" value="CONSERVED SERINE PROLINE-RICH PROTEIN (AFU_ORTHOLOGUE AFUA_2G01790)"/>
    <property type="match status" value="1"/>
</dbReference>
<dbReference type="SMART" id="SM00239">
    <property type="entry name" value="C2"/>
    <property type="match status" value="1"/>
</dbReference>
<protein>
    <submittedName>
        <fullName evidence="2">Arf guanine nucleotide exchange factor syt1</fullName>
    </submittedName>
</protein>
<dbReference type="AlphaFoldDB" id="A0A9P6FZI8"/>
<sequence length="123" mass="13903">MSQIEVTVIRAKDLKREDGLLGRNDPYVKLSIGHLLNKQKFKTATQKNQSGDVEFGESFIFDATPSDELKVEVYDDDLVHDDDIGHTKVPLETLFGSGVLRQWYQIGEGSKVRGQVELQLRVL</sequence>
<dbReference type="EMBL" id="JAABOA010000446">
    <property type="protein sequence ID" value="KAF9584314.1"/>
    <property type="molecule type" value="Genomic_DNA"/>
</dbReference>
<dbReference type="Proteomes" id="UP000780801">
    <property type="component" value="Unassembled WGS sequence"/>
</dbReference>
<dbReference type="PROSITE" id="PS50004">
    <property type="entry name" value="C2"/>
    <property type="match status" value="1"/>
</dbReference>
<evidence type="ECO:0000313" key="2">
    <source>
        <dbReference type="EMBL" id="KAF9584314.1"/>
    </source>
</evidence>
<dbReference type="InterPro" id="IPR052981">
    <property type="entry name" value="Ingression_C2_domain"/>
</dbReference>
<dbReference type="SUPFAM" id="SSF49562">
    <property type="entry name" value="C2 domain (Calcium/lipid-binding domain, CaLB)"/>
    <property type="match status" value="1"/>
</dbReference>
<evidence type="ECO:0000313" key="3">
    <source>
        <dbReference type="Proteomes" id="UP000780801"/>
    </source>
</evidence>
<gene>
    <name evidence="2" type="primary">SYT1</name>
    <name evidence="2" type="ORF">BGW38_006888</name>
</gene>
<dbReference type="Gene3D" id="2.60.40.150">
    <property type="entry name" value="C2 domain"/>
    <property type="match status" value="1"/>
</dbReference>